<protein>
    <recommendedName>
        <fullName evidence="1">DUF2268 domain-containing protein</fullName>
    </recommendedName>
</protein>
<accession>A0A0Q3VGV9</accession>
<dbReference type="Proteomes" id="UP000050996">
    <property type="component" value="Unassembled WGS sequence"/>
</dbReference>
<evidence type="ECO:0000313" key="2">
    <source>
        <dbReference type="EMBL" id="KQL18666.1"/>
    </source>
</evidence>
<evidence type="ECO:0000313" key="3">
    <source>
        <dbReference type="Proteomes" id="UP000050996"/>
    </source>
</evidence>
<dbReference type="InterPro" id="IPR018728">
    <property type="entry name" value="DUF2268"/>
</dbReference>
<organism evidence="2 3">
    <name type="scientific">Cytobacillus solani</name>
    <dbReference type="NCBI Taxonomy" id="1637975"/>
    <lineage>
        <taxon>Bacteria</taxon>
        <taxon>Bacillati</taxon>
        <taxon>Bacillota</taxon>
        <taxon>Bacilli</taxon>
        <taxon>Bacillales</taxon>
        <taxon>Bacillaceae</taxon>
        <taxon>Cytobacillus</taxon>
    </lineage>
</organism>
<dbReference type="EMBL" id="LJIX01000006">
    <property type="protein sequence ID" value="KQL18666.1"/>
    <property type="molecule type" value="Genomic_DNA"/>
</dbReference>
<name>A0A0Q3VGV9_9BACI</name>
<dbReference type="PATRIC" id="fig|1637975.4.peg.1526"/>
<dbReference type="AlphaFoldDB" id="A0A0Q3VGV9"/>
<feature type="domain" description="DUF2268" evidence="1">
    <location>
        <begin position="64"/>
        <end position="254"/>
    </location>
</feature>
<keyword evidence="3" id="KW-1185">Reference proteome</keyword>
<gene>
    <name evidence="2" type="ORF">AN957_08845</name>
</gene>
<sequence length="259" mass="30758">MGVVRTDKWLEKKFDDPVEICQVFMETFGEKKPANIYHYLMRFGMYRPNRRTYEEYKKLLELNCWETAERIFQKYRKKWKGLDIPVYIFPAAASNSFFDNGKSEKSGVAFKDKLFLFIPPLEDEKEIEALIVHEYHHTCRLNRQKKHIKDFTLLDSIVLEGLAEHAVAVYCGSSYQAKWCDYYTKKEISKYWKQFLQKNLEVKKNEKLHDEILFGNKGYPNMIGYAVGCEMIAMFNEKYKLTANDTFILESDLFLTVMD</sequence>
<dbReference type="STRING" id="1637975.AN957_08845"/>
<proteinExistence type="predicted"/>
<evidence type="ECO:0000259" key="1">
    <source>
        <dbReference type="Pfam" id="PF10026"/>
    </source>
</evidence>
<comment type="caution">
    <text evidence="2">The sequence shown here is derived from an EMBL/GenBank/DDBJ whole genome shotgun (WGS) entry which is preliminary data.</text>
</comment>
<dbReference type="RefSeq" id="WP_075209114.1">
    <property type="nucleotide sequence ID" value="NZ_CP041305.1"/>
</dbReference>
<reference evidence="2 3" key="1">
    <citation type="submission" date="2015-09" db="EMBL/GenBank/DDBJ databases">
        <title>Genome sequencing project for genomic taxonomy and phylogenomics of Bacillus-like bacteria.</title>
        <authorList>
            <person name="Liu B."/>
            <person name="Wang J."/>
            <person name="Zhu Y."/>
            <person name="Liu G."/>
            <person name="Chen Q."/>
            <person name="Chen Z."/>
            <person name="Lan J."/>
            <person name="Che J."/>
            <person name="Ge C."/>
            <person name="Shi H."/>
            <person name="Pan Z."/>
            <person name="Liu X."/>
        </authorList>
    </citation>
    <scope>NUCLEOTIDE SEQUENCE [LARGE SCALE GENOMIC DNA]</scope>
    <source>
        <strain evidence="2 3">FJAT-18043</strain>
    </source>
</reference>
<dbReference type="Pfam" id="PF10026">
    <property type="entry name" value="DUF2268"/>
    <property type="match status" value="1"/>
</dbReference>